<keyword evidence="2" id="KW-1185">Reference proteome</keyword>
<dbReference type="eggNOG" id="ENOG5033PGH">
    <property type="taxonomic scope" value="Bacteria"/>
</dbReference>
<reference evidence="2" key="1">
    <citation type="submission" date="2013-09" db="EMBL/GenBank/DDBJ databases">
        <authorList>
            <person name="Zeng Z."/>
            <person name="Chen C."/>
        </authorList>
    </citation>
    <scope>NUCLEOTIDE SEQUENCE [LARGE SCALE GENOMIC DNA]</scope>
    <source>
        <strain evidence="2">DK69</strain>
    </source>
</reference>
<name>V6S636_9FLAO</name>
<protein>
    <submittedName>
        <fullName evidence="1">Uncharacterized protein</fullName>
    </submittedName>
</protein>
<proteinExistence type="predicted"/>
<gene>
    <name evidence="1" type="ORF">Q767_15645</name>
</gene>
<sequence>MKKIIITFSLIFFSIFGFSQKITNENFENKFSQLLENLGKENWKDSEKLCSDLLEFTEPIPELDTEKKVLRYMFIYSTAGLLNEKKLSKEEALKRTIHLKDKQMIMPAHPFKSNCFVNCTQITDEDKNTFFSGVNNSKGTQIFSFEYVNIKNGIKETKDQLEGKFIVLKGTLNEISVDGNILPRFKLKFIEGEYDFVEN</sequence>
<reference evidence="1 2" key="2">
    <citation type="journal article" date="2015" name="Stand. Genomic Sci.">
        <title>High quality draft genomic sequence of Flavobacterium enshiense DK69(T) and comparison among Flavobacterium genomes.</title>
        <authorList>
            <person name="Zeng Z."/>
            <person name="Chen C."/>
            <person name="Du H."/>
            <person name="Wang G."/>
            <person name="Li M."/>
        </authorList>
    </citation>
    <scope>NUCLEOTIDE SEQUENCE [LARGE SCALE GENOMIC DNA]</scope>
    <source>
        <strain evidence="1 2">DK69</strain>
    </source>
</reference>
<accession>V6S636</accession>
<comment type="caution">
    <text evidence="1">The sequence shown here is derived from an EMBL/GenBank/DDBJ whole genome shotgun (WGS) entry which is preliminary data.</text>
</comment>
<dbReference type="OrthoDB" id="1448270at2"/>
<evidence type="ECO:0000313" key="1">
    <source>
        <dbReference type="EMBL" id="KGO92293.1"/>
    </source>
</evidence>
<evidence type="ECO:0000313" key="2">
    <source>
        <dbReference type="Proteomes" id="UP000030149"/>
    </source>
</evidence>
<organism evidence="1 2">
    <name type="scientific">Flavobacterium enshiense DK69</name>
    <dbReference type="NCBI Taxonomy" id="1107311"/>
    <lineage>
        <taxon>Bacteria</taxon>
        <taxon>Pseudomonadati</taxon>
        <taxon>Bacteroidota</taxon>
        <taxon>Flavobacteriia</taxon>
        <taxon>Flavobacteriales</taxon>
        <taxon>Flavobacteriaceae</taxon>
        <taxon>Flavobacterium</taxon>
    </lineage>
</organism>
<dbReference type="AlphaFoldDB" id="V6S636"/>
<dbReference type="EMBL" id="JRLZ01000028">
    <property type="protein sequence ID" value="KGO92293.1"/>
    <property type="molecule type" value="Genomic_DNA"/>
</dbReference>
<dbReference type="STRING" id="1107311.Q767_15645"/>
<dbReference type="RefSeq" id="WP_023575032.1">
    <property type="nucleotide sequence ID" value="NZ_AVCS01000032.1"/>
</dbReference>
<dbReference type="Proteomes" id="UP000030149">
    <property type="component" value="Unassembled WGS sequence"/>
</dbReference>
<dbReference type="PATRIC" id="fig|1107311.3.peg.3044"/>